<dbReference type="PATRIC" id="fig|1291734.4.peg.1075"/>
<dbReference type="OrthoDB" id="2323429at2"/>
<sequence>MREVDLRRDLLEQAVNIANISNGKNPKKAVRNGMRAIEKEERSVLNRDDRQVGKRPNMKLIQQVNEAFGGDANG</sequence>
<name>A0A0R1JP32_9LACO</name>
<comment type="caution">
    <text evidence="1">The sequence shown here is derived from an EMBL/GenBank/DDBJ whole genome shotgun (WGS) entry which is preliminary data.</text>
</comment>
<proteinExistence type="predicted"/>
<dbReference type="RefSeq" id="WP_054722798.1">
    <property type="nucleotide sequence ID" value="NZ_AZDJ01000013.1"/>
</dbReference>
<dbReference type="Proteomes" id="UP000051804">
    <property type="component" value="Unassembled WGS sequence"/>
</dbReference>
<dbReference type="AlphaFoldDB" id="A0A0R1JP32"/>
<protein>
    <submittedName>
        <fullName evidence="1">Uncharacterized protein</fullName>
    </submittedName>
</protein>
<evidence type="ECO:0000313" key="2">
    <source>
        <dbReference type="Proteomes" id="UP000051804"/>
    </source>
</evidence>
<dbReference type="EMBL" id="AZDJ01000013">
    <property type="protein sequence ID" value="KRK73189.1"/>
    <property type="molecule type" value="Genomic_DNA"/>
</dbReference>
<keyword evidence="2" id="KW-1185">Reference proteome</keyword>
<organism evidence="1 2">
    <name type="scientific">Lacticaseibacillus nasuensis JCM 17158</name>
    <dbReference type="NCBI Taxonomy" id="1291734"/>
    <lineage>
        <taxon>Bacteria</taxon>
        <taxon>Bacillati</taxon>
        <taxon>Bacillota</taxon>
        <taxon>Bacilli</taxon>
        <taxon>Lactobacillales</taxon>
        <taxon>Lactobacillaceae</taxon>
        <taxon>Lacticaseibacillus</taxon>
    </lineage>
</organism>
<gene>
    <name evidence="1" type="ORF">FD02_GL001045</name>
</gene>
<accession>A0A0R1JP32</accession>
<evidence type="ECO:0000313" key="1">
    <source>
        <dbReference type="EMBL" id="KRK73189.1"/>
    </source>
</evidence>
<dbReference type="STRING" id="1291734.FD02_GL001045"/>
<reference evidence="1 2" key="1">
    <citation type="journal article" date="2015" name="Genome Announc.">
        <title>Expanding the biotechnology potential of lactobacilli through comparative genomics of 213 strains and associated genera.</title>
        <authorList>
            <person name="Sun Z."/>
            <person name="Harris H.M."/>
            <person name="McCann A."/>
            <person name="Guo C."/>
            <person name="Argimon S."/>
            <person name="Zhang W."/>
            <person name="Yang X."/>
            <person name="Jeffery I.B."/>
            <person name="Cooney J.C."/>
            <person name="Kagawa T.F."/>
            <person name="Liu W."/>
            <person name="Song Y."/>
            <person name="Salvetti E."/>
            <person name="Wrobel A."/>
            <person name="Rasinkangas P."/>
            <person name="Parkhill J."/>
            <person name="Rea M.C."/>
            <person name="O'Sullivan O."/>
            <person name="Ritari J."/>
            <person name="Douillard F.P."/>
            <person name="Paul Ross R."/>
            <person name="Yang R."/>
            <person name="Briner A.E."/>
            <person name="Felis G.E."/>
            <person name="de Vos W.M."/>
            <person name="Barrangou R."/>
            <person name="Klaenhammer T.R."/>
            <person name="Caufield P.W."/>
            <person name="Cui Y."/>
            <person name="Zhang H."/>
            <person name="O'Toole P.W."/>
        </authorList>
    </citation>
    <scope>NUCLEOTIDE SEQUENCE [LARGE SCALE GENOMIC DNA]</scope>
    <source>
        <strain evidence="1 2">JCM 17158</strain>
    </source>
</reference>